<dbReference type="Pfam" id="PF24705">
    <property type="entry name" value="DUF7668"/>
    <property type="match status" value="1"/>
</dbReference>
<dbReference type="Proteomes" id="UP000819052">
    <property type="component" value="Unassembled WGS sequence"/>
</dbReference>
<evidence type="ECO:0000259" key="1">
    <source>
        <dbReference type="Pfam" id="PF24705"/>
    </source>
</evidence>
<organism evidence="2 3">
    <name type="scientific">Massilia aquatica</name>
    <dbReference type="NCBI Taxonomy" id="2609000"/>
    <lineage>
        <taxon>Bacteria</taxon>
        <taxon>Pseudomonadati</taxon>
        <taxon>Pseudomonadota</taxon>
        <taxon>Betaproteobacteria</taxon>
        <taxon>Burkholderiales</taxon>
        <taxon>Oxalobacteraceae</taxon>
        <taxon>Telluria group</taxon>
        <taxon>Massilia</taxon>
    </lineage>
</organism>
<keyword evidence="3" id="KW-1185">Reference proteome</keyword>
<gene>
    <name evidence="2" type="ORF">F1609_05010</name>
</gene>
<accession>A0ABX0LXI0</accession>
<protein>
    <recommendedName>
        <fullName evidence="1">DUF7668 domain-containing protein</fullName>
    </recommendedName>
</protein>
<reference evidence="2 3" key="1">
    <citation type="submission" date="2019-09" db="EMBL/GenBank/DDBJ databases">
        <title>Taxonomy of Antarctic Massilia spp.: description of Massilia rubra sp. nov., Massilia aquatica sp. nov., Massilia mucilaginosa sp. nov., Massilia frigida sp. nov. isolated from streams, lakes and regoliths.</title>
        <authorList>
            <person name="Holochova P."/>
            <person name="Sedlacek I."/>
            <person name="Kralova S."/>
            <person name="Maslanova I."/>
            <person name="Busse H.-J."/>
            <person name="Stankova E."/>
            <person name="Vrbovska V."/>
            <person name="Kovarovic V."/>
            <person name="Bartak M."/>
            <person name="Svec P."/>
            <person name="Pantucek R."/>
        </authorList>
    </citation>
    <scope>NUCLEOTIDE SEQUENCE [LARGE SCALE GENOMIC DNA]</scope>
    <source>
        <strain evidence="2 3">CCM 8693</strain>
    </source>
</reference>
<dbReference type="RefSeq" id="WP_167075293.1">
    <property type="nucleotide sequence ID" value="NZ_VVIW01000002.1"/>
</dbReference>
<dbReference type="InterPro" id="IPR056085">
    <property type="entry name" value="DUF7668"/>
</dbReference>
<evidence type="ECO:0000313" key="2">
    <source>
        <dbReference type="EMBL" id="NHZ39530.1"/>
    </source>
</evidence>
<sequence>MQINDKDVVIAVVKNEEQGPIPSAWRSVIRHIVDALAHHDYQLAGGIPGVAPVSANTGMQIQGYIERYGETVVPLPDETWETSVCIWTGHHWDVMIDLWTAQEGCSDLVLALEVHDTGDDVVFYLHMVYVP</sequence>
<proteinExistence type="predicted"/>
<evidence type="ECO:0000313" key="3">
    <source>
        <dbReference type="Proteomes" id="UP000819052"/>
    </source>
</evidence>
<comment type="caution">
    <text evidence="2">The sequence shown here is derived from an EMBL/GenBank/DDBJ whole genome shotgun (WGS) entry which is preliminary data.</text>
</comment>
<feature type="domain" description="DUF7668" evidence="1">
    <location>
        <begin position="33"/>
        <end position="131"/>
    </location>
</feature>
<dbReference type="EMBL" id="VVIW01000002">
    <property type="protein sequence ID" value="NHZ39530.1"/>
    <property type="molecule type" value="Genomic_DNA"/>
</dbReference>
<name>A0ABX0LXI0_9BURK</name>